<dbReference type="SUPFAM" id="SSF53807">
    <property type="entry name" value="Helical backbone' metal receptor"/>
    <property type="match status" value="1"/>
</dbReference>
<dbReference type="PANTHER" id="PTHR42953">
    <property type="entry name" value="HIGH-AFFINITY ZINC UPTAKE SYSTEM PROTEIN ZNUA-RELATED"/>
    <property type="match status" value="1"/>
</dbReference>
<organism evidence="10 11">
    <name type="scientific">Enterococcus casseliflavus ATCC 12755</name>
    <dbReference type="NCBI Taxonomy" id="888066"/>
    <lineage>
        <taxon>Bacteria</taxon>
        <taxon>Bacillati</taxon>
        <taxon>Bacillota</taxon>
        <taxon>Bacilli</taxon>
        <taxon>Lactobacillales</taxon>
        <taxon>Enterococcaceae</taxon>
        <taxon>Enterococcus</taxon>
    </lineage>
</organism>
<dbReference type="Proteomes" id="UP000004835">
    <property type="component" value="Unassembled WGS sequence"/>
</dbReference>
<name>F0EMJ7_ENTCA</name>
<gene>
    <name evidence="10" type="ORF">HMPREF9087_2716</name>
</gene>
<dbReference type="InterPro" id="IPR015304">
    <property type="entry name" value="ZinT_dom"/>
</dbReference>
<dbReference type="SUPFAM" id="SSF50814">
    <property type="entry name" value="Lipocalins"/>
    <property type="match status" value="1"/>
</dbReference>
<dbReference type="GO" id="GO:0006829">
    <property type="term" value="P:zinc ion transport"/>
    <property type="evidence" value="ECO:0007669"/>
    <property type="project" value="UniProtKB-KW"/>
</dbReference>
<dbReference type="InterPro" id="IPR006129">
    <property type="entry name" value="AdhesinB"/>
</dbReference>
<evidence type="ECO:0000256" key="1">
    <source>
        <dbReference type="ARBA" id="ARBA00011028"/>
    </source>
</evidence>
<evidence type="ECO:0000256" key="3">
    <source>
        <dbReference type="ARBA" id="ARBA00022729"/>
    </source>
</evidence>
<evidence type="ECO:0000313" key="11">
    <source>
        <dbReference type="Proteomes" id="UP000004835"/>
    </source>
</evidence>
<dbReference type="HOGENOM" id="CLU_016838_7_0_9"/>
<dbReference type="CDD" id="cd01017">
    <property type="entry name" value="AdcA"/>
    <property type="match status" value="1"/>
</dbReference>
<dbReference type="GO" id="GO:0008270">
    <property type="term" value="F:zinc ion binding"/>
    <property type="evidence" value="ECO:0007669"/>
    <property type="project" value="InterPro"/>
</dbReference>
<evidence type="ECO:0000259" key="9">
    <source>
        <dbReference type="Pfam" id="PF09223"/>
    </source>
</evidence>
<evidence type="ECO:0000256" key="7">
    <source>
        <dbReference type="RuleBase" id="RU003512"/>
    </source>
</evidence>
<keyword evidence="5" id="KW-0864">Zinc transport</keyword>
<evidence type="ECO:0000256" key="5">
    <source>
        <dbReference type="ARBA" id="ARBA00022906"/>
    </source>
</evidence>
<evidence type="ECO:0000256" key="6">
    <source>
        <dbReference type="ARBA" id="ARBA00023065"/>
    </source>
</evidence>
<comment type="similarity">
    <text evidence="1 7">Belongs to the bacterial solute-binding protein 9 family.</text>
</comment>
<feature type="domain" description="ZinT" evidence="9">
    <location>
        <begin position="357"/>
        <end position="536"/>
    </location>
</feature>
<evidence type="ECO:0000256" key="8">
    <source>
        <dbReference type="SAM" id="MobiDB-lite"/>
    </source>
</evidence>
<proteinExistence type="inferred from homology"/>
<dbReference type="InterPro" id="IPR006128">
    <property type="entry name" value="Lipoprotein_PsaA-like"/>
</dbReference>
<protein>
    <submittedName>
        <fullName evidence="10">ABC transporter, substrate-binding protein</fullName>
    </submittedName>
</protein>
<keyword evidence="2 7" id="KW-0813">Transport</keyword>
<dbReference type="GO" id="GO:0007155">
    <property type="term" value="P:cell adhesion"/>
    <property type="evidence" value="ECO:0007669"/>
    <property type="project" value="InterPro"/>
</dbReference>
<evidence type="ECO:0000313" key="10">
    <source>
        <dbReference type="EMBL" id="EGC68727.1"/>
    </source>
</evidence>
<feature type="region of interest" description="Disordered" evidence="8">
    <location>
        <begin position="152"/>
        <end position="173"/>
    </location>
</feature>
<evidence type="ECO:0000256" key="4">
    <source>
        <dbReference type="ARBA" id="ARBA00022833"/>
    </source>
</evidence>
<keyword evidence="6" id="KW-0406">Ion transport</keyword>
<dbReference type="InterPro" id="IPR012674">
    <property type="entry name" value="Calycin"/>
</dbReference>
<dbReference type="Gene3D" id="2.40.128.20">
    <property type="match status" value="1"/>
</dbReference>
<dbReference type="InterPro" id="IPR006127">
    <property type="entry name" value="ZnuA-like"/>
</dbReference>
<evidence type="ECO:0000256" key="2">
    <source>
        <dbReference type="ARBA" id="ARBA00022448"/>
    </source>
</evidence>
<dbReference type="InterPro" id="IPR050492">
    <property type="entry name" value="Bact_metal-bind_prot9"/>
</dbReference>
<dbReference type="PRINTS" id="PR00690">
    <property type="entry name" value="ADHESNFAMILY"/>
</dbReference>
<comment type="caution">
    <text evidence="10">The sequence shown here is derived from an EMBL/GenBank/DDBJ whole genome shotgun (WGS) entry which is preliminary data.</text>
</comment>
<accession>F0EMJ7</accession>
<sequence>MIYQCFAEEKEIWKNKKECILKMKKFFKITMLSTVALALAACGQGGSDATEQSGNAASDNEQIQVMATFYPMYDFARQVVGDEGEVELLMPAGTDSHDYEPSAKDMAKIQDADVFVYNNENMEMWVPSIEATLNDGDVTVVKATEGMVLLPGDDDHDHDHDHDHGDDGHSHELDPHVWLAPSLAMKQVEAIRDQLSEAYPAKATAFAENAANYLAQLQDLHESYEEAFSNPAQNHFVTQHAAFGYLALEYGLTQVPISGLSPSEEPSASRIAELKEFVQETGIQTIYFEENAKDSIARTLASEAGVELAVLNPLEGLTQEQMDNGEDYISIMEQNRDALRKTTDVANDKEMAEAEKEKTVYNGYFEDADVQDRPLSDWAGDWQSVYPFLQDGTLDQVFDYKAKMDKKMTADEYKEYYTTGYQTDVAQIKITDNTMTFIFDDGTEKEAKYVYTGKEVLNYSAGNRGVRFLFESTDEDAAFKYIQFSDHMIAPGASHHFHIYFGNESHEALLEEMEHWPTYYPTGMSGLEIAQEMLSH</sequence>
<dbReference type="PRINTS" id="PR00691">
    <property type="entry name" value="ADHESINB"/>
</dbReference>
<keyword evidence="3" id="KW-0732">Signal</keyword>
<dbReference type="Pfam" id="PF09223">
    <property type="entry name" value="ZinT"/>
    <property type="match status" value="1"/>
</dbReference>
<dbReference type="PANTHER" id="PTHR42953:SF3">
    <property type="entry name" value="HIGH-AFFINITY ZINC UPTAKE SYSTEM PROTEIN ZNUA"/>
    <property type="match status" value="1"/>
</dbReference>
<dbReference type="Pfam" id="PF01297">
    <property type="entry name" value="ZnuA"/>
    <property type="match status" value="1"/>
</dbReference>
<keyword evidence="4" id="KW-0862">Zinc</keyword>
<feature type="compositionally biased region" description="Basic and acidic residues" evidence="8">
    <location>
        <begin position="153"/>
        <end position="173"/>
    </location>
</feature>
<reference evidence="10 11" key="1">
    <citation type="submission" date="2011-01" db="EMBL/GenBank/DDBJ databases">
        <authorList>
            <person name="Muzny D."/>
            <person name="Qin X."/>
            <person name="Deng J."/>
            <person name="Jiang H."/>
            <person name="Liu Y."/>
            <person name="Qu J."/>
            <person name="Song X.-Z."/>
            <person name="Zhang L."/>
            <person name="Thornton R."/>
            <person name="Coyle M."/>
            <person name="Francisco L."/>
            <person name="Jackson L."/>
            <person name="Javaid M."/>
            <person name="Korchina V."/>
            <person name="Kovar C."/>
            <person name="Mata R."/>
            <person name="Mathew T."/>
            <person name="Ngo R."/>
            <person name="Nguyen L."/>
            <person name="Nguyen N."/>
            <person name="Okwuonu G."/>
            <person name="Ongeri F."/>
            <person name="Pham C."/>
            <person name="Simmons D."/>
            <person name="Wilczek-Boney K."/>
            <person name="Hale W."/>
            <person name="Jakkamsetti A."/>
            <person name="Pham P."/>
            <person name="Ruth R."/>
            <person name="San Lucas F."/>
            <person name="Warren J."/>
            <person name="Zhang J."/>
            <person name="Zhao Z."/>
            <person name="Zhou C."/>
            <person name="Zhu D."/>
            <person name="Lee S."/>
            <person name="Bess C."/>
            <person name="Blankenburg K."/>
            <person name="Forbes L."/>
            <person name="Fu Q."/>
            <person name="Gubbala S."/>
            <person name="Hirani K."/>
            <person name="Jayaseelan J.C."/>
            <person name="Lara F."/>
            <person name="Munidasa M."/>
            <person name="Palculict T."/>
            <person name="Patil S."/>
            <person name="Pu L.-L."/>
            <person name="Saada N."/>
            <person name="Tang L."/>
            <person name="Weissenberger G."/>
            <person name="Zhu Y."/>
            <person name="Hemphill L."/>
            <person name="Shang Y."/>
            <person name="Youmans B."/>
            <person name="Ayvaz T."/>
            <person name="Ross M."/>
            <person name="Santibanez J."/>
            <person name="Aqrawi P."/>
            <person name="Gross S."/>
            <person name="Joshi V."/>
            <person name="Fowler G."/>
            <person name="Nazareth L."/>
            <person name="Reid J."/>
            <person name="Worley K."/>
            <person name="Petrosino J."/>
            <person name="Highlander S."/>
            <person name="Gibbs R."/>
        </authorList>
    </citation>
    <scope>NUCLEOTIDE SEQUENCE [LARGE SCALE GENOMIC DNA]</scope>
    <source>
        <strain evidence="10 11">ATCC 12755</strain>
    </source>
</reference>
<dbReference type="Gene3D" id="3.40.50.1980">
    <property type="entry name" value="Nitrogenase molybdenum iron protein domain"/>
    <property type="match status" value="2"/>
</dbReference>
<dbReference type="EMBL" id="AEWT01000026">
    <property type="protein sequence ID" value="EGC68727.1"/>
    <property type="molecule type" value="Genomic_DNA"/>
</dbReference>
<dbReference type="AlphaFoldDB" id="F0EMJ7"/>